<evidence type="ECO:0000313" key="5">
    <source>
        <dbReference type="Proteomes" id="UP000467840"/>
    </source>
</evidence>
<evidence type="ECO:0000256" key="1">
    <source>
        <dbReference type="ARBA" id="ARBA00007626"/>
    </source>
</evidence>
<dbReference type="Gene3D" id="1.25.40.10">
    <property type="entry name" value="Tetratricopeptide repeat domain"/>
    <property type="match status" value="2"/>
</dbReference>
<dbReference type="PANTHER" id="PTHR45717">
    <property type="entry name" value="OS12G0527900 PROTEIN"/>
    <property type="match status" value="1"/>
</dbReference>
<dbReference type="InterPro" id="IPR002885">
    <property type="entry name" value="PPR_rpt"/>
</dbReference>
<protein>
    <recommendedName>
        <fullName evidence="6">Pentacotripeptide-repeat region of PRORP domain-containing protein</fullName>
    </recommendedName>
</protein>
<sequence length="360" mass="41163">MTDRRYLPLSPIDTAVRLDLINRIYGSVHAETYFKKLSDKLKTYHVYGALLIGYVQENYVQKAEAIMQEMREKGMATSSFPYNILINLYAKTGDLKKIDILVQQMETSGIPQDKYTMRNLMATCVAVSDISEMERILNQIEENPRLGLDWEVYSIAANELYRVWKTYKPLIESRDTAFGCMIASLSKLDDIEGAEKIFEEWESQCTVYNFRMLNSLLIAYCKKGLFEKAEAAVEKAAEGRTPYASTWSVLAMGYKEYNQISKAVEMLKRALISRNGWKPNPTTLTACLNYLEAQGDAEGMEEIIKSLKRSELLTRDIYHRLVRTYIAAGKSVTAVLDQMKIHDFVADEETHKILEAKPSL</sequence>
<feature type="repeat" description="PPR" evidence="3">
    <location>
        <begin position="78"/>
        <end position="112"/>
    </location>
</feature>
<evidence type="ECO:0000313" key="4">
    <source>
        <dbReference type="EMBL" id="KAF2283225.1"/>
    </source>
</evidence>
<dbReference type="AlphaFoldDB" id="A0A6A6K464"/>
<dbReference type="PANTHER" id="PTHR45717:SF6">
    <property type="entry name" value="PENTACOTRIPEPTIDE-REPEAT REGION OF PRORP DOMAIN-CONTAINING PROTEIN"/>
    <property type="match status" value="1"/>
</dbReference>
<gene>
    <name evidence="4" type="ORF">GH714_043573</name>
</gene>
<feature type="repeat" description="PPR" evidence="3">
    <location>
        <begin position="43"/>
        <end position="77"/>
    </location>
</feature>
<organism evidence="4 5">
    <name type="scientific">Hevea brasiliensis</name>
    <name type="common">Para rubber tree</name>
    <name type="synonym">Siphonia brasiliensis</name>
    <dbReference type="NCBI Taxonomy" id="3981"/>
    <lineage>
        <taxon>Eukaryota</taxon>
        <taxon>Viridiplantae</taxon>
        <taxon>Streptophyta</taxon>
        <taxon>Embryophyta</taxon>
        <taxon>Tracheophyta</taxon>
        <taxon>Spermatophyta</taxon>
        <taxon>Magnoliopsida</taxon>
        <taxon>eudicotyledons</taxon>
        <taxon>Gunneridae</taxon>
        <taxon>Pentapetalae</taxon>
        <taxon>rosids</taxon>
        <taxon>fabids</taxon>
        <taxon>Malpighiales</taxon>
        <taxon>Euphorbiaceae</taxon>
        <taxon>Crotonoideae</taxon>
        <taxon>Micrandreae</taxon>
        <taxon>Hevea</taxon>
    </lineage>
</organism>
<accession>A0A6A6K464</accession>
<proteinExistence type="inferred from homology"/>
<dbReference type="Pfam" id="PF01535">
    <property type="entry name" value="PPR"/>
    <property type="match status" value="4"/>
</dbReference>
<dbReference type="PROSITE" id="PS51375">
    <property type="entry name" value="PPR"/>
    <property type="match status" value="2"/>
</dbReference>
<comment type="caution">
    <text evidence="4">The sequence shown here is derived from an EMBL/GenBank/DDBJ whole genome shotgun (WGS) entry which is preliminary data.</text>
</comment>
<keyword evidence="2" id="KW-0677">Repeat</keyword>
<dbReference type="NCBIfam" id="TIGR00756">
    <property type="entry name" value="PPR"/>
    <property type="match status" value="2"/>
</dbReference>
<dbReference type="EMBL" id="JAAGAX010000020">
    <property type="protein sequence ID" value="KAF2283225.1"/>
    <property type="molecule type" value="Genomic_DNA"/>
</dbReference>
<dbReference type="GO" id="GO:0005739">
    <property type="term" value="C:mitochondrion"/>
    <property type="evidence" value="ECO:0007669"/>
    <property type="project" value="TreeGrafter"/>
</dbReference>
<comment type="similarity">
    <text evidence="1">Belongs to the PPR family. P subfamily.</text>
</comment>
<reference evidence="4 5" key="1">
    <citation type="journal article" date="2020" name="Mol. Plant">
        <title>The Chromosome-Based Rubber Tree Genome Provides New Insights into Spurge Genome Evolution and Rubber Biosynthesis.</title>
        <authorList>
            <person name="Liu J."/>
            <person name="Shi C."/>
            <person name="Shi C.C."/>
            <person name="Li W."/>
            <person name="Zhang Q.J."/>
            <person name="Zhang Y."/>
            <person name="Li K."/>
            <person name="Lu H.F."/>
            <person name="Shi C."/>
            <person name="Zhu S.T."/>
            <person name="Xiao Z.Y."/>
            <person name="Nan H."/>
            <person name="Yue Y."/>
            <person name="Zhu X.G."/>
            <person name="Wu Y."/>
            <person name="Hong X.N."/>
            <person name="Fan G.Y."/>
            <person name="Tong Y."/>
            <person name="Zhang D."/>
            <person name="Mao C.L."/>
            <person name="Liu Y.L."/>
            <person name="Hao S.J."/>
            <person name="Liu W.Q."/>
            <person name="Lv M.Q."/>
            <person name="Zhang H.B."/>
            <person name="Liu Y."/>
            <person name="Hu-Tang G.R."/>
            <person name="Wang J.P."/>
            <person name="Wang J.H."/>
            <person name="Sun Y.H."/>
            <person name="Ni S.B."/>
            <person name="Chen W.B."/>
            <person name="Zhang X.C."/>
            <person name="Jiao Y.N."/>
            <person name="Eichler E.E."/>
            <person name="Li G.H."/>
            <person name="Liu X."/>
            <person name="Gao L.Z."/>
        </authorList>
    </citation>
    <scope>NUCLEOTIDE SEQUENCE [LARGE SCALE GENOMIC DNA]</scope>
    <source>
        <strain evidence="5">cv. GT1</strain>
        <tissue evidence="4">Leaf</tissue>
    </source>
</reference>
<name>A0A6A6K464_HEVBR</name>
<dbReference type="SUPFAM" id="SSF48452">
    <property type="entry name" value="TPR-like"/>
    <property type="match status" value="1"/>
</dbReference>
<keyword evidence="5" id="KW-1185">Reference proteome</keyword>
<dbReference type="Proteomes" id="UP000467840">
    <property type="component" value="Unassembled WGS sequence"/>
</dbReference>
<evidence type="ECO:0008006" key="6">
    <source>
        <dbReference type="Google" id="ProtNLM"/>
    </source>
</evidence>
<evidence type="ECO:0000256" key="3">
    <source>
        <dbReference type="PROSITE-ProRule" id="PRU00708"/>
    </source>
</evidence>
<evidence type="ECO:0000256" key="2">
    <source>
        <dbReference type="ARBA" id="ARBA00022737"/>
    </source>
</evidence>
<dbReference type="InterPro" id="IPR011990">
    <property type="entry name" value="TPR-like_helical_dom_sf"/>
</dbReference>
<dbReference type="GO" id="GO:0003729">
    <property type="term" value="F:mRNA binding"/>
    <property type="evidence" value="ECO:0007669"/>
    <property type="project" value="UniProtKB-ARBA"/>
</dbReference>